<keyword evidence="9" id="KW-0547">Nucleotide-binding</keyword>
<keyword evidence="7" id="KW-0472">Membrane</keyword>
<keyword evidence="3" id="KW-0597">Phosphoprotein</keyword>
<keyword evidence="4" id="KW-0808">Transferase</keyword>
<evidence type="ECO:0000313" key="10">
    <source>
        <dbReference type="Proteomes" id="UP000509418"/>
    </source>
</evidence>
<dbReference type="InterPro" id="IPR003594">
    <property type="entry name" value="HATPase_dom"/>
</dbReference>
<keyword evidence="7" id="KW-1133">Transmembrane helix</keyword>
<evidence type="ECO:0000256" key="3">
    <source>
        <dbReference type="ARBA" id="ARBA00022553"/>
    </source>
</evidence>
<accession>A0A7H8TKK7</accession>
<dbReference type="GO" id="GO:0005524">
    <property type="term" value="F:ATP binding"/>
    <property type="evidence" value="ECO:0007669"/>
    <property type="project" value="UniProtKB-KW"/>
</dbReference>
<dbReference type="EMBL" id="CP056041">
    <property type="protein sequence ID" value="QKZ23884.1"/>
    <property type="molecule type" value="Genomic_DNA"/>
</dbReference>
<evidence type="ECO:0000256" key="4">
    <source>
        <dbReference type="ARBA" id="ARBA00022679"/>
    </source>
</evidence>
<keyword evidence="5" id="KW-0418">Kinase</keyword>
<evidence type="ECO:0000256" key="7">
    <source>
        <dbReference type="SAM" id="Phobius"/>
    </source>
</evidence>
<organism evidence="9 10">
    <name type="scientific">Streptomyces chartreusis</name>
    <dbReference type="NCBI Taxonomy" id="1969"/>
    <lineage>
        <taxon>Bacteria</taxon>
        <taxon>Bacillati</taxon>
        <taxon>Actinomycetota</taxon>
        <taxon>Actinomycetes</taxon>
        <taxon>Kitasatosporales</taxon>
        <taxon>Streptomycetaceae</taxon>
        <taxon>Streptomyces</taxon>
    </lineage>
</organism>
<dbReference type="GO" id="GO:0004673">
    <property type="term" value="F:protein histidine kinase activity"/>
    <property type="evidence" value="ECO:0007669"/>
    <property type="project" value="UniProtKB-EC"/>
</dbReference>
<dbReference type="Gene3D" id="3.30.565.10">
    <property type="entry name" value="Histidine kinase-like ATPase, C-terminal domain"/>
    <property type="match status" value="1"/>
</dbReference>
<evidence type="ECO:0000256" key="5">
    <source>
        <dbReference type="ARBA" id="ARBA00022777"/>
    </source>
</evidence>
<feature type="transmembrane region" description="Helical" evidence="7">
    <location>
        <begin position="60"/>
        <end position="79"/>
    </location>
</feature>
<dbReference type="GO" id="GO:0005886">
    <property type="term" value="C:plasma membrane"/>
    <property type="evidence" value="ECO:0007669"/>
    <property type="project" value="TreeGrafter"/>
</dbReference>
<dbReference type="RefSeq" id="WP_176578498.1">
    <property type="nucleotide sequence ID" value="NZ_CBDRGH010000022.1"/>
</dbReference>
<dbReference type="PANTHER" id="PTHR45436:SF5">
    <property type="entry name" value="SENSOR HISTIDINE KINASE TRCS"/>
    <property type="match status" value="1"/>
</dbReference>
<dbReference type="InterPro" id="IPR050428">
    <property type="entry name" value="TCS_sensor_his_kinase"/>
</dbReference>
<sequence length="486" mass="52478">MPSPQRATRPANHRRRRGRSRIDRYLLNEVAGVLYVPLAWSTVLAGLTVLATWAFHFTTAQLALCLAGSLIVTAAVGGIRTRAMAASLQRAREADLRRIADAIEATEKSMVWTAEELCRGVRPPLPAEPRWDGDDALALVLQQIGNLQVQGAGGMLRVHDESQAAVLVTMHQTLTRRQHALIGDMLEHLTQLQKATEDAELLDWSFKIDHLATRLRRMVESVSVALGGKSLRETRTPMPVTTVLRGAKSEVVKYSRVRTAPGDVGVAYALPAHVHPDVTHLLAELIDNGLDNSDPASNVTVRVDRVAHGLAFEVEDRALILMDPAERDRLNALLKAPSHADVADQVRKGHLGLVTAAKIAERHGLRVFLQMNPAGGTTANVVVPKQHLVAIAPVIGTVPVPAEPRHAQELAPTGAGQPPPSTHTAPAPQSMDAGSQPLPKRQREQRPMPAQTTATTPPPAVNPRTVADWRTGLHAGLQADTPPTQP</sequence>
<evidence type="ECO:0000256" key="6">
    <source>
        <dbReference type="SAM" id="MobiDB-lite"/>
    </source>
</evidence>
<keyword evidence="9" id="KW-0067">ATP-binding</keyword>
<dbReference type="PANTHER" id="PTHR45436">
    <property type="entry name" value="SENSOR HISTIDINE KINASE YKOH"/>
    <property type="match status" value="1"/>
</dbReference>
<feature type="domain" description="Histidine kinase/HSP90-like ATPase" evidence="8">
    <location>
        <begin position="277"/>
        <end position="386"/>
    </location>
</feature>
<comment type="catalytic activity">
    <reaction evidence="1">
        <text>ATP + protein L-histidine = ADP + protein N-phospho-L-histidine.</text>
        <dbReference type="EC" id="2.7.13.3"/>
    </reaction>
</comment>
<dbReference type="Proteomes" id="UP000509418">
    <property type="component" value="Chromosome"/>
</dbReference>
<protein>
    <recommendedName>
        <fullName evidence="2">histidine kinase</fullName>
        <ecNumber evidence="2">2.7.13.3</ecNumber>
    </recommendedName>
</protein>
<feature type="region of interest" description="Disordered" evidence="6">
    <location>
        <begin position="409"/>
        <end position="486"/>
    </location>
</feature>
<dbReference type="AlphaFoldDB" id="A0A7H8TKK7"/>
<name>A0A7H8TKK7_STRCX</name>
<dbReference type="GO" id="GO:0000160">
    <property type="term" value="P:phosphorelay signal transduction system"/>
    <property type="evidence" value="ECO:0007669"/>
    <property type="project" value="TreeGrafter"/>
</dbReference>
<proteinExistence type="predicted"/>
<reference evidence="9 10" key="1">
    <citation type="submission" date="2020-06" db="EMBL/GenBank/DDBJ databases">
        <title>Genome mining for natural products.</title>
        <authorList>
            <person name="Zhang B."/>
            <person name="Shi J."/>
            <person name="Ge H."/>
        </authorList>
    </citation>
    <scope>NUCLEOTIDE SEQUENCE [LARGE SCALE GENOMIC DNA]</scope>
    <source>
        <strain evidence="9 10">NA02069</strain>
    </source>
</reference>
<feature type="transmembrane region" description="Helical" evidence="7">
    <location>
        <begin position="25"/>
        <end position="54"/>
    </location>
</feature>
<dbReference type="Pfam" id="PF02518">
    <property type="entry name" value="HATPase_c"/>
    <property type="match status" value="1"/>
</dbReference>
<gene>
    <name evidence="9" type="ORF">HUT05_44945</name>
</gene>
<keyword evidence="7" id="KW-0812">Transmembrane</keyword>
<dbReference type="SUPFAM" id="SSF55874">
    <property type="entry name" value="ATPase domain of HSP90 chaperone/DNA topoisomerase II/histidine kinase"/>
    <property type="match status" value="1"/>
</dbReference>
<evidence type="ECO:0000256" key="1">
    <source>
        <dbReference type="ARBA" id="ARBA00000085"/>
    </source>
</evidence>
<keyword evidence="10" id="KW-1185">Reference proteome</keyword>
<evidence type="ECO:0000259" key="8">
    <source>
        <dbReference type="Pfam" id="PF02518"/>
    </source>
</evidence>
<dbReference type="EC" id="2.7.13.3" evidence="2"/>
<dbReference type="InterPro" id="IPR036890">
    <property type="entry name" value="HATPase_C_sf"/>
</dbReference>
<evidence type="ECO:0000313" key="9">
    <source>
        <dbReference type="EMBL" id="QKZ23884.1"/>
    </source>
</evidence>
<evidence type="ECO:0000256" key="2">
    <source>
        <dbReference type="ARBA" id="ARBA00012438"/>
    </source>
</evidence>